<sequence>MAVNVVVVPLDKLPLPVHLSFMCGHYWEGMKANWIILIHQSGPAHDDNGAQRSSSDPVTDTDKNKMVAGCFITDECALAVSTERMWKAVFSGEDTAVLPKACAGFIDAVDVEGDGGPGSVSTMTLSPAAAELAGSGVMRSRLVARDNAARVIKTELLEGSKVSAQLKSQVAEVKLEAAGEGACVAKLRVEYERLDGGGALSAEDQATLAAGYLDLLKMVEAYLVAHPAEYA</sequence>
<dbReference type="Pfam" id="PF00407">
    <property type="entry name" value="Bet_v_1"/>
    <property type="match status" value="1"/>
</dbReference>
<accession>M8A0H6</accession>
<dbReference type="EMBL" id="KD189141">
    <property type="protein sequence ID" value="EMS53884.1"/>
    <property type="molecule type" value="Genomic_DNA"/>
</dbReference>
<dbReference type="GO" id="GO:0010427">
    <property type="term" value="F:abscisic acid binding"/>
    <property type="evidence" value="ECO:0007669"/>
    <property type="project" value="TreeGrafter"/>
</dbReference>
<dbReference type="GO" id="GO:0006952">
    <property type="term" value="P:defense response"/>
    <property type="evidence" value="ECO:0007669"/>
    <property type="project" value="InterPro"/>
</dbReference>
<protein>
    <submittedName>
        <fullName evidence="4">Pathogenesis-related protein STH-21</fullName>
    </submittedName>
</protein>
<dbReference type="InterPro" id="IPR000916">
    <property type="entry name" value="Bet_v_I/MLP"/>
</dbReference>
<evidence type="ECO:0000256" key="1">
    <source>
        <dbReference type="ARBA" id="ARBA00004123"/>
    </source>
</evidence>
<dbReference type="GO" id="GO:0038023">
    <property type="term" value="F:signaling receptor activity"/>
    <property type="evidence" value="ECO:0007669"/>
    <property type="project" value="TreeGrafter"/>
</dbReference>
<dbReference type="InterPro" id="IPR023393">
    <property type="entry name" value="START-like_dom_sf"/>
</dbReference>
<dbReference type="FunFam" id="3.30.530.20:FF:000030">
    <property type="entry name" value="Pathogenesis-related protein 10"/>
    <property type="match status" value="1"/>
</dbReference>
<dbReference type="AlphaFoldDB" id="M8A0H6"/>
<evidence type="ECO:0000313" key="4">
    <source>
        <dbReference type="EMBL" id="EMS53884.1"/>
    </source>
</evidence>
<name>M8A0H6_TRIUA</name>
<proteinExistence type="inferred from homology"/>
<dbReference type="Gene3D" id="3.30.530.20">
    <property type="match status" value="1"/>
</dbReference>
<dbReference type="PANTHER" id="PTHR31213:SF168">
    <property type="entry name" value="OS12G0555100 PROTEIN"/>
    <property type="match status" value="1"/>
</dbReference>
<dbReference type="GO" id="GO:0009738">
    <property type="term" value="P:abscisic acid-activated signaling pathway"/>
    <property type="evidence" value="ECO:0007669"/>
    <property type="project" value="TreeGrafter"/>
</dbReference>
<dbReference type="CDD" id="cd07816">
    <property type="entry name" value="Bet_v1-like"/>
    <property type="match status" value="1"/>
</dbReference>
<dbReference type="SUPFAM" id="SSF55961">
    <property type="entry name" value="Bet v1-like"/>
    <property type="match status" value="1"/>
</dbReference>
<evidence type="ECO:0000259" key="3">
    <source>
        <dbReference type="Pfam" id="PF00407"/>
    </source>
</evidence>
<dbReference type="eggNOG" id="ENOG502RXTQ">
    <property type="taxonomic scope" value="Eukaryota"/>
</dbReference>
<organism evidence="4">
    <name type="scientific">Triticum urartu</name>
    <name type="common">Red wild einkorn</name>
    <name type="synonym">Crithodium urartu</name>
    <dbReference type="NCBI Taxonomy" id="4572"/>
    <lineage>
        <taxon>Eukaryota</taxon>
        <taxon>Viridiplantae</taxon>
        <taxon>Streptophyta</taxon>
        <taxon>Embryophyta</taxon>
        <taxon>Tracheophyta</taxon>
        <taxon>Spermatophyta</taxon>
        <taxon>Magnoliopsida</taxon>
        <taxon>Liliopsida</taxon>
        <taxon>Poales</taxon>
        <taxon>Poaceae</taxon>
        <taxon>BOP clade</taxon>
        <taxon>Pooideae</taxon>
        <taxon>Triticodae</taxon>
        <taxon>Triticeae</taxon>
        <taxon>Triticinae</taxon>
        <taxon>Triticum</taxon>
    </lineage>
</organism>
<dbReference type="STRING" id="4572.M8A0H6"/>
<dbReference type="GO" id="GO:0004864">
    <property type="term" value="F:protein phosphatase inhibitor activity"/>
    <property type="evidence" value="ECO:0007669"/>
    <property type="project" value="TreeGrafter"/>
</dbReference>
<feature type="domain" description="Bet v I/Major latex protein" evidence="3">
    <location>
        <begin position="73"/>
        <end position="225"/>
    </location>
</feature>
<dbReference type="InterPro" id="IPR050279">
    <property type="entry name" value="Plant_def-hormone_signal"/>
</dbReference>
<comment type="similarity">
    <text evidence="2">Belongs to the BetVI family.</text>
</comment>
<dbReference type="OMA" id="TVYTMKL"/>
<gene>
    <name evidence="4" type="ORF">TRIUR3_15875</name>
</gene>
<evidence type="ECO:0000256" key="2">
    <source>
        <dbReference type="ARBA" id="ARBA00009744"/>
    </source>
</evidence>
<dbReference type="GO" id="GO:0005737">
    <property type="term" value="C:cytoplasm"/>
    <property type="evidence" value="ECO:0007669"/>
    <property type="project" value="TreeGrafter"/>
</dbReference>
<dbReference type="PANTHER" id="PTHR31213">
    <property type="entry name" value="OS08G0374000 PROTEIN-RELATED"/>
    <property type="match status" value="1"/>
</dbReference>
<reference evidence="4" key="1">
    <citation type="journal article" date="2013" name="Nature">
        <title>Draft genome of the wheat A-genome progenitor Triticum urartu.</title>
        <authorList>
            <person name="Ling H.Q."/>
            <person name="Zhao S."/>
            <person name="Liu D."/>
            <person name="Wang J."/>
            <person name="Sun H."/>
            <person name="Zhang C."/>
            <person name="Fan H."/>
            <person name="Li D."/>
            <person name="Dong L."/>
            <person name="Tao Y."/>
            <person name="Gao C."/>
            <person name="Wu H."/>
            <person name="Li Y."/>
            <person name="Cui Y."/>
            <person name="Guo X."/>
            <person name="Zheng S."/>
            <person name="Wang B."/>
            <person name="Yu K."/>
            <person name="Liang Q."/>
            <person name="Yang W."/>
            <person name="Lou X."/>
            <person name="Chen J."/>
            <person name="Feng M."/>
            <person name="Jian J."/>
            <person name="Zhang X."/>
            <person name="Luo G."/>
            <person name="Jiang Y."/>
            <person name="Liu J."/>
            <person name="Wang Z."/>
            <person name="Sha Y."/>
            <person name="Zhang B."/>
            <person name="Wu H."/>
            <person name="Tang D."/>
            <person name="Shen Q."/>
            <person name="Xue P."/>
            <person name="Zou S."/>
            <person name="Wang X."/>
            <person name="Liu X."/>
            <person name="Wang F."/>
            <person name="Yang Y."/>
            <person name="An X."/>
            <person name="Dong Z."/>
            <person name="Zhang K."/>
            <person name="Zhang X."/>
            <person name="Luo M.C."/>
            <person name="Dvorak J."/>
            <person name="Tong Y."/>
            <person name="Wang J."/>
            <person name="Yang H."/>
            <person name="Li Z."/>
            <person name="Wang D."/>
            <person name="Zhang A."/>
            <person name="Wang J."/>
        </authorList>
    </citation>
    <scope>NUCLEOTIDE SEQUENCE</scope>
</reference>
<dbReference type="GO" id="GO:0005634">
    <property type="term" value="C:nucleus"/>
    <property type="evidence" value="ECO:0007669"/>
    <property type="project" value="UniProtKB-SubCell"/>
</dbReference>
<comment type="subcellular location">
    <subcellularLocation>
        <location evidence="1">Nucleus</location>
    </subcellularLocation>
</comment>